<dbReference type="Proteomes" id="UP000181980">
    <property type="component" value="Unassembled WGS sequence"/>
</dbReference>
<dbReference type="STRING" id="561176.SAMN04488561_4282"/>
<dbReference type="RefSeq" id="WP_069110010.1">
    <property type="nucleotide sequence ID" value="NZ_FNUC01000004.1"/>
</dbReference>
<organism evidence="4 5">
    <name type="scientific">Jiangella alba</name>
    <dbReference type="NCBI Taxonomy" id="561176"/>
    <lineage>
        <taxon>Bacteria</taxon>
        <taxon>Bacillati</taxon>
        <taxon>Actinomycetota</taxon>
        <taxon>Actinomycetes</taxon>
        <taxon>Jiangellales</taxon>
        <taxon>Jiangellaceae</taxon>
        <taxon>Jiangella</taxon>
    </lineage>
</organism>
<keyword evidence="5" id="KW-1185">Reference proteome</keyword>
<feature type="compositionally biased region" description="Gly residues" evidence="1">
    <location>
        <begin position="213"/>
        <end position="224"/>
    </location>
</feature>
<keyword evidence="2" id="KW-0472">Membrane</keyword>
<evidence type="ECO:0000256" key="2">
    <source>
        <dbReference type="SAM" id="Phobius"/>
    </source>
</evidence>
<proteinExistence type="predicted"/>
<keyword evidence="2" id="KW-0812">Transmembrane</keyword>
<dbReference type="InterPro" id="IPR006311">
    <property type="entry name" value="TAT_signal"/>
</dbReference>
<dbReference type="EMBL" id="FNUC01000004">
    <property type="protein sequence ID" value="SEF12713.1"/>
    <property type="molecule type" value="Genomic_DNA"/>
</dbReference>
<evidence type="ECO:0000256" key="3">
    <source>
        <dbReference type="SAM" id="SignalP"/>
    </source>
</evidence>
<dbReference type="PROSITE" id="PS51318">
    <property type="entry name" value="TAT"/>
    <property type="match status" value="1"/>
</dbReference>
<keyword evidence="3" id="KW-0732">Signal</keyword>
<feature type="compositionally biased region" description="Gly residues" evidence="1">
    <location>
        <begin position="186"/>
        <end position="203"/>
    </location>
</feature>
<feature type="transmembrane region" description="Helical" evidence="2">
    <location>
        <begin position="249"/>
        <end position="269"/>
    </location>
</feature>
<evidence type="ECO:0000256" key="1">
    <source>
        <dbReference type="SAM" id="MobiDB-lite"/>
    </source>
</evidence>
<dbReference type="SUPFAM" id="SSF49319">
    <property type="entry name" value="Actinoxanthin-like"/>
    <property type="match status" value="1"/>
</dbReference>
<name>A0A1H5PFM4_9ACTN</name>
<dbReference type="Gene3D" id="2.60.40.230">
    <property type="entry name" value="Neocarzinostatin-like"/>
    <property type="match status" value="1"/>
</dbReference>
<feature type="signal peptide" evidence="3">
    <location>
        <begin position="1"/>
        <end position="36"/>
    </location>
</feature>
<accession>A0A1H5PFM4</accession>
<protein>
    <recommendedName>
        <fullName evidence="6">LPXTG-motif cell wall anchor domain-containing protein</fullName>
    </recommendedName>
</protein>
<sequence>MSNVSRRRSRRRRLATALGVVLATGGSLSLAGTAAAASATGPEGQTITVSKVDGLDPAGETITVHGEGYDLTKGIYVVVCVNNGAGQQPTPCLGGADMEGGGGASAWISSNPPSYGEGLATPFEEVGGKGSFDVQLSVAASDEFTDCLDPTQAPNGCVVGTRADHTRTADRSADVLLPITFAAGTGADGGTGDAGGTGGGGAAAGESGSDNGAAGGSDNGGASGGTSSTAGAGGSAADGSDLAKTGAPIIPAALAGLALLGGGVVAVAARRRSEEMNRP</sequence>
<evidence type="ECO:0000313" key="5">
    <source>
        <dbReference type="Proteomes" id="UP000181980"/>
    </source>
</evidence>
<dbReference type="InterPro" id="IPR027273">
    <property type="entry name" value="Neocarzinostatin-like"/>
</dbReference>
<feature type="chain" id="PRO_5010263740" description="LPXTG-motif cell wall anchor domain-containing protein" evidence="3">
    <location>
        <begin position="37"/>
        <end position="279"/>
    </location>
</feature>
<dbReference type="AlphaFoldDB" id="A0A1H5PFM4"/>
<gene>
    <name evidence="4" type="ORF">SAMN04488561_4282</name>
</gene>
<keyword evidence="2" id="KW-1133">Transmembrane helix</keyword>
<feature type="region of interest" description="Disordered" evidence="1">
    <location>
        <begin position="186"/>
        <end position="242"/>
    </location>
</feature>
<evidence type="ECO:0000313" key="4">
    <source>
        <dbReference type="EMBL" id="SEF12713.1"/>
    </source>
</evidence>
<reference evidence="5" key="1">
    <citation type="submission" date="2016-10" db="EMBL/GenBank/DDBJ databases">
        <authorList>
            <person name="Varghese N."/>
            <person name="Submissions S."/>
        </authorList>
    </citation>
    <scope>NUCLEOTIDE SEQUENCE [LARGE SCALE GENOMIC DNA]</scope>
    <source>
        <strain evidence="5">DSM 45237</strain>
    </source>
</reference>
<evidence type="ECO:0008006" key="6">
    <source>
        <dbReference type="Google" id="ProtNLM"/>
    </source>
</evidence>